<dbReference type="AlphaFoldDB" id="A0A9P4U8P6"/>
<evidence type="ECO:0000256" key="1">
    <source>
        <dbReference type="SAM" id="MobiDB-lite"/>
    </source>
</evidence>
<comment type="caution">
    <text evidence="2">The sequence shown here is derived from an EMBL/GenBank/DDBJ whole genome shotgun (WGS) entry which is preliminary data.</text>
</comment>
<reference evidence="2" key="1">
    <citation type="journal article" date="2020" name="Stud. Mycol.">
        <title>101 Dothideomycetes genomes: a test case for predicting lifestyles and emergence of pathogens.</title>
        <authorList>
            <person name="Haridas S."/>
            <person name="Albert R."/>
            <person name="Binder M."/>
            <person name="Bloem J."/>
            <person name="Labutti K."/>
            <person name="Salamov A."/>
            <person name="Andreopoulos B."/>
            <person name="Baker S."/>
            <person name="Barry K."/>
            <person name="Bills G."/>
            <person name="Bluhm B."/>
            <person name="Cannon C."/>
            <person name="Castanera R."/>
            <person name="Culley D."/>
            <person name="Daum C."/>
            <person name="Ezra D."/>
            <person name="Gonzalez J."/>
            <person name="Henrissat B."/>
            <person name="Kuo A."/>
            <person name="Liang C."/>
            <person name="Lipzen A."/>
            <person name="Lutzoni F."/>
            <person name="Magnuson J."/>
            <person name="Mondo S."/>
            <person name="Nolan M."/>
            <person name="Ohm R."/>
            <person name="Pangilinan J."/>
            <person name="Park H.-J."/>
            <person name="Ramirez L."/>
            <person name="Alfaro M."/>
            <person name="Sun H."/>
            <person name="Tritt A."/>
            <person name="Yoshinaga Y."/>
            <person name="Zwiers L.-H."/>
            <person name="Turgeon B."/>
            <person name="Goodwin S."/>
            <person name="Spatafora J."/>
            <person name="Crous P."/>
            <person name="Grigoriev I."/>
        </authorList>
    </citation>
    <scope>NUCLEOTIDE SEQUENCE</scope>
    <source>
        <strain evidence="2">CBS 690.94</strain>
    </source>
</reference>
<accession>A0A9P4U8P6</accession>
<proteinExistence type="predicted"/>
<dbReference type="OrthoDB" id="3692311at2759"/>
<keyword evidence="3" id="KW-1185">Reference proteome</keyword>
<dbReference type="PROSITE" id="PS51257">
    <property type="entry name" value="PROKAR_LIPOPROTEIN"/>
    <property type="match status" value="1"/>
</dbReference>
<sequence length="345" mass="35978">MSKRQDQAPLSFDPTYPSGGSWYACGDIFLGCCAYNACTPTGCSEGNLYPVAFNSTQYKKFPDASCGSGSKFYTCGFGPTFWGCCKSNPCNTGAVRPDSDLAGAFVGNPAQEAYYMGVTSEVTSATSSSSSTTSTSASTPGTLVTSTSTSSATGTTSPPTATAVASSPEPASHTAGGGVVVALLVCWLVYHVCYVKQSREKHQDGLSRRQSDLAITTMAETPAPPGYSSPNPNTYPYPHDGMNNYTYPHGAASPVVWKPQHRHGVSELSGETAWRGELESPVPSSRVGSAPQSPPQSPRFVSGDEASWSEHGEGNGRRGAPAVEMQGGSRNGDGVVRSGERRMGG</sequence>
<feature type="region of interest" description="Disordered" evidence="1">
    <location>
        <begin position="126"/>
        <end position="173"/>
    </location>
</feature>
<dbReference type="EMBL" id="MU001505">
    <property type="protein sequence ID" value="KAF2441425.1"/>
    <property type="molecule type" value="Genomic_DNA"/>
</dbReference>
<feature type="region of interest" description="Disordered" evidence="1">
    <location>
        <begin position="262"/>
        <end position="345"/>
    </location>
</feature>
<protein>
    <submittedName>
        <fullName evidence="2">Uncharacterized protein</fullName>
    </submittedName>
</protein>
<organism evidence="2 3">
    <name type="scientific">Karstenula rhodostoma CBS 690.94</name>
    <dbReference type="NCBI Taxonomy" id="1392251"/>
    <lineage>
        <taxon>Eukaryota</taxon>
        <taxon>Fungi</taxon>
        <taxon>Dikarya</taxon>
        <taxon>Ascomycota</taxon>
        <taxon>Pezizomycotina</taxon>
        <taxon>Dothideomycetes</taxon>
        <taxon>Pleosporomycetidae</taxon>
        <taxon>Pleosporales</taxon>
        <taxon>Massarineae</taxon>
        <taxon>Didymosphaeriaceae</taxon>
        <taxon>Karstenula</taxon>
    </lineage>
</organism>
<evidence type="ECO:0000313" key="3">
    <source>
        <dbReference type="Proteomes" id="UP000799764"/>
    </source>
</evidence>
<feature type="compositionally biased region" description="Polar residues" evidence="1">
    <location>
        <begin position="282"/>
        <end position="291"/>
    </location>
</feature>
<gene>
    <name evidence="2" type="ORF">P171DRAFT_487887</name>
</gene>
<evidence type="ECO:0000313" key="2">
    <source>
        <dbReference type="EMBL" id="KAF2441425.1"/>
    </source>
</evidence>
<dbReference type="Proteomes" id="UP000799764">
    <property type="component" value="Unassembled WGS sequence"/>
</dbReference>
<feature type="compositionally biased region" description="Low complexity" evidence="1">
    <location>
        <begin position="126"/>
        <end position="172"/>
    </location>
</feature>
<name>A0A9P4U8P6_9PLEO</name>